<evidence type="ECO:0000256" key="2">
    <source>
        <dbReference type="ARBA" id="ARBA00012254"/>
    </source>
</evidence>
<dbReference type="SUPFAM" id="SSF53328">
    <property type="entry name" value="Formyltransferase"/>
    <property type="match status" value="1"/>
</dbReference>
<dbReference type="PROSITE" id="PS51257">
    <property type="entry name" value="PROKAR_LIPOPROTEIN"/>
    <property type="match status" value="1"/>
</dbReference>
<reference evidence="6" key="1">
    <citation type="submission" date="2020-07" db="EMBL/GenBank/DDBJ databases">
        <title>Huge and variable diversity of episymbiotic CPR bacteria and DPANN archaea in groundwater ecosystems.</title>
        <authorList>
            <person name="He C.Y."/>
            <person name="Keren R."/>
            <person name="Whittaker M."/>
            <person name="Farag I.F."/>
            <person name="Doudna J."/>
            <person name="Cate J.H.D."/>
            <person name="Banfield J.F."/>
        </authorList>
    </citation>
    <scope>NUCLEOTIDE SEQUENCE</scope>
    <source>
        <strain evidence="6">NC_groundwater_1664_Pr3_B-0.1um_52_9</strain>
    </source>
</reference>
<dbReference type="InterPro" id="IPR002376">
    <property type="entry name" value="Formyl_transf_N"/>
</dbReference>
<dbReference type="InterPro" id="IPR036477">
    <property type="entry name" value="Formyl_transf_N_sf"/>
</dbReference>
<dbReference type="CDD" id="cd08653">
    <property type="entry name" value="FMT_core_like_3"/>
    <property type="match status" value="1"/>
</dbReference>
<dbReference type="PANTHER" id="PTHR43369">
    <property type="entry name" value="PHOSPHORIBOSYLGLYCINAMIDE FORMYLTRANSFERASE"/>
    <property type="match status" value="1"/>
</dbReference>
<dbReference type="EMBL" id="JACRDE010000485">
    <property type="protein sequence ID" value="MBI5251477.1"/>
    <property type="molecule type" value="Genomic_DNA"/>
</dbReference>
<dbReference type="GO" id="GO:0005829">
    <property type="term" value="C:cytosol"/>
    <property type="evidence" value="ECO:0007669"/>
    <property type="project" value="TreeGrafter"/>
</dbReference>
<evidence type="ECO:0000313" key="6">
    <source>
        <dbReference type="EMBL" id="MBI5251477.1"/>
    </source>
</evidence>
<comment type="caution">
    <text evidence="6">The sequence shown here is derived from an EMBL/GenBank/DDBJ whole genome shotgun (WGS) entry which is preliminary data.</text>
</comment>
<dbReference type="EC" id="2.1.2.2" evidence="2"/>
<keyword evidence="3" id="KW-0808">Transferase</keyword>
<evidence type="ECO:0000313" key="7">
    <source>
        <dbReference type="Proteomes" id="UP000807825"/>
    </source>
</evidence>
<dbReference type="Proteomes" id="UP000807825">
    <property type="component" value="Unassembled WGS sequence"/>
</dbReference>
<sequence length="267" mass="29433">MTRNCSSVSVLVLACCGTEQYALINSLAGVCCIRGIVLERRGNVLGKVFVKRIKRLGPLVVLDQLIFKVLDVFVFRPNAESRASELLDADVSFDENKFENARILRTRSVNSPEVLNLVSGARPDVVVVSGVSILGNDLLDLLRGVPIVNIHCGITPRYRGTHGAFWAVVNGDWDNVGVTVHLIDKGVDTGPIIDQENIKVDHHDNPRTLAFKQNAAGIRLVGKALSDIKPGETAIMQRPDLDSRVYSSPTITAYLRYRSRMKERFSP</sequence>
<name>A0A9D6V4Q0_9BACT</name>
<accession>A0A9D6V4Q0</accession>
<protein>
    <recommendedName>
        <fullName evidence="2">phosphoribosylglycinamide formyltransferase 1</fullName>
        <ecNumber evidence="2">2.1.2.2</ecNumber>
    </recommendedName>
</protein>
<dbReference type="GO" id="GO:0004644">
    <property type="term" value="F:phosphoribosylglycinamide formyltransferase activity"/>
    <property type="evidence" value="ECO:0007669"/>
    <property type="project" value="UniProtKB-EC"/>
</dbReference>
<dbReference type="Gene3D" id="3.40.50.170">
    <property type="entry name" value="Formyl transferase, N-terminal domain"/>
    <property type="match status" value="1"/>
</dbReference>
<evidence type="ECO:0000256" key="4">
    <source>
        <dbReference type="ARBA" id="ARBA00022755"/>
    </source>
</evidence>
<proteinExistence type="predicted"/>
<keyword evidence="4" id="KW-0658">Purine biosynthesis</keyword>
<comment type="pathway">
    <text evidence="1">Purine metabolism; IMP biosynthesis via de novo pathway; N(2)-formyl-N(1)-(5-phospho-D-ribosyl)glycinamide from N(1)-(5-phospho-D-ribosyl)glycinamide (10-formyl THF route): step 1/1.</text>
</comment>
<feature type="domain" description="Formyl transferase N-terminal" evidence="5">
    <location>
        <begin position="97"/>
        <end position="213"/>
    </location>
</feature>
<dbReference type="PANTHER" id="PTHR43369:SF2">
    <property type="entry name" value="PHOSPHORIBOSYLGLYCINAMIDE FORMYLTRANSFERASE"/>
    <property type="match status" value="1"/>
</dbReference>
<organism evidence="6 7">
    <name type="scientific">Desulfomonile tiedjei</name>
    <dbReference type="NCBI Taxonomy" id="2358"/>
    <lineage>
        <taxon>Bacteria</taxon>
        <taxon>Pseudomonadati</taxon>
        <taxon>Thermodesulfobacteriota</taxon>
        <taxon>Desulfomonilia</taxon>
        <taxon>Desulfomonilales</taxon>
        <taxon>Desulfomonilaceae</taxon>
        <taxon>Desulfomonile</taxon>
    </lineage>
</organism>
<dbReference type="AlphaFoldDB" id="A0A9D6V4Q0"/>
<evidence type="ECO:0000256" key="1">
    <source>
        <dbReference type="ARBA" id="ARBA00005054"/>
    </source>
</evidence>
<gene>
    <name evidence="6" type="ORF">HY912_18465</name>
</gene>
<dbReference type="Pfam" id="PF00551">
    <property type="entry name" value="Formyl_trans_N"/>
    <property type="match status" value="1"/>
</dbReference>
<evidence type="ECO:0000256" key="3">
    <source>
        <dbReference type="ARBA" id="ARBA00022679"/>
    </source>
</evidence>
<dbReference type="GO" id="GO:0006189">
    <property type="term" value="P:'de novo' IMP biosynthetic process"/>
    <property type="evidence" value="ECO:0007669"/>
    <property type="project" value="TreeGrafter"/>
</dbReference>
<evidence type="ECO:0000259" key="5">
    <source>
        <dbReference type="Pfam" id="PF00551"/>
    </source>
</evidence>